<dbReference type="Proteomes" id="UP000649826">
    <property type="component" value="Unassembled WGS sequence"/>
</dbReference>
<name>A0ABR7IHI2_9FIRM</name>
<dbReference type="InterPro" id="IPR029787">
    <property type="entry name" value="Nucleotide_cyclase"/>
</dbReference>
<evidence type="ECO:0000313" key="3">
    <source>
        <dbReference type="Proteomes" id="UP000649826"/>
    </source>
</evidence>
<dbReference type="InterPro" id="IPR000160">
    <property type="entry name" value="GGDEF_dom"/>
</dbReference>
<accession>A0ABR7IHI2</accession>
<dbReference type="SUPFAM" id="SSF55073">
    <property type="entry name" value="Nucleotide cyclase"/>
    <property type="match status" value="1"/>
</dbReference>
<dbReference type="Pfam" id="PF00990">
    <property type="entry name" value="GGDEF"/>
    <property type="match status" value="1"/>
</dbReference>
<dbReference type="EMBL" id="JACOQG010000009">
    <property type="protein sequence ID" value="MBC5779470.1"/>
    <property type="molecule type" value="Genomic_DNA"/>
</dbReference>
<evidence type="ECO:0000259" key="1">
    <source>
        <dbReference type="Pfam" id="PF00990"/>
    </source>
</evidence>
<evidence type="ECO:0000313" key="2">
    <source>
        <dbReference type="EMBL" id="MBC5779470.1"/>
    </source>
</evidence>
<protein>
    <submittedName>
        <fullName evidence="2">Diguanylate cyclase</fullName>
    </submittedName>
</protein>
<sequence length="64" mass="7543">MEISVLWQITECTEIKLKIEKKVNDSSAAIGYAWTSEKEKNLEKLLHEADEAMYENKKELKKER</sequence>
<keyword evidence="3" id="KW-1185">Reference proteome</keyword>
<comment type="caution">
    <text evidence="2">The sequence shown here is derived from an EMBL/GenBank/DDBJ whole genome shotgun (WGS) entry which is preliminary data.</text>
</comment>
<dbReference type="InterPro" id="IPR043128">
    <property type="entry name" value="Rev_trsase/Diguanyl_cyclase"/>
</dbReference>
<gene>
    <name evidence="2" type="ORF">H8Z82_07305</name>
</gene>
<organism evidence="2 3">
    <name type="scientific">Blautia difficilis</name>
    <dbReference type="NCBI Taxonomy" id="2763027"/>
    <lineage>
        <taxon>Bacteria</taxon>
        <taxon>Bacillati</taxon>
        <taxon>Bacillota</taxon>
        <taxon>Clostridia</taxon>
        <taxon>Lachnospirales</taxon>
        <taxon>Lachnospiraceae</taxon>
        <taxon>Blautia</taxon>
    </lineage>
</organism>
<proteinExistence type="predicted"/>
<dbReference type="Gene3D" id="3.30.70.270">
    <property type="match status" value="1"/>
</dbReference>
<reference evidence="2 3" key="1">
    <citation type="submission" date="2020-08" db="EMBL/GenBank/DDBJ databases">
        <title>Genome public.</title>
        <authorList>
            <person name="Liu C."/>
            <person name="Sun Q."/>
        </authorList>
    </citation>
    <scope>NUCLEOTIDE SEQUENCE [LARGE SCALE GENOMIC DNA]</scope>
    <source>
        <strain evidence="2 3">M29</strain>
    </source>
</reference>
<feature type="domain" description="GGDEF" evidence="1">
    <location>
        <begin position="11"/>
        <end position="60"/>
    </location>
</feature>